<proteinExistence type="predicted"/>
<keyword evidence="3" id="KW-0560">Oxidoreductase</keyword>
<gene>
    <name evidence="3" type="primary">tgnB</name>
    <name evidence="3" type="ORF">SIN8267_01382</name>
</gene>
<feature type="domain" description="Luciferase-like" evidence="2">
    <location>
        <begin position="11"/>
        <end position="303"/>
    </location>
</feature>
<comment type="caution">
    <text evidence="3">The sequence shown here is derived from an EMBL/GenBank/DDBJ whole genome shotgun (WGS) entry which is preliminary data.</text>
</comment>
<dbReference type="InterPro" id="IPR050766">
    <property type="entry name" value="Bact_Lucif_Oxidored"/>
</dbReference>
<dbReference type="InterPro" id="IPR019949">
    <property type="entry name" value="CmoO-like"/>
</dbReference>
<dbReference type="GO" id="GO:0004497">
    <property type="term" value="F:monooxygenase activity"/>
    <property type="evidence" value="ECO:0007669"/>
    <property type="project" value="UniProtKB-KW"/>
</dbReference>
<reference evidence="3" key="1">
    <citation type="submission" date="2021-12" db="EMBL/GenBank/DDBJ databases">
        <authorList>
            <person name="Rodrigo-Torres L."/>
            <person name="Arahal R. D."/>
            <person name="Lucena T."/>
        </authorList>
    </citation>
    <scope>NUCLEOTIDE SEQUENCE</scope>
    <source>
        <strain evidence="3">CECT 8267</strain>
    </source>
</reference>
<dbReference type="NCBIfam" id="TIGR03558">
    <property type="entry name" value="oxido_grp_1"/>
    <property type="match status" value="1"/>
</dbReference>
<dbReference type="SUPFAM" id="SSF51679">
    <property type="entry name" value="Bacterial luciferase-like"/>
    <property type="match status" value="1"/>
</dbReference>
<keyword evidence="4" id="KW-1185">Reference proteome</keyword>
<dbReference type="PANTHER" id="PTHR30137">
    <property type="entry name" value="LUCIFERASE-LIKE MONOOXYGENASE"/>
    <property type="match status" value="1"/>
</dbReference>
<name>A0ABN8EFU2_9GAMM</name>
<dbReference type="Gene3D" id="3.20.20.30">
    <property type="entry name" value="Luciferase-like domain"/>
    <property type="match status" value="1"/>
</dbReference>
<evidence type="ECO:0000256" key="1">
    <source>
        <dbReference type="ARBA" id="ARBA00007789"/>
    </source>
</evidence>
<evidence type="ECO:0000259" key="2">
    <source>
        <dbReference type="Pfam" id="PF00296"/>
    </source>
</evidence>
<evidence type="ECO:0000313" key="4">
    <source>
        <dbReference type="Proteomes" id="UP000838100"/>
    </source>
</evidence>
<protein>
    <submittedName>
        <fullName evidence="3">Flavin-dependent trigonelline monooxygenase, oxygenase component</fullName>
        <ecNumber evidence="3">1.14.14.-</ecNumber>
    </submittedName>
</protein>
<dbReference type="PANTHER" id="PTHR30137:SF20">
    <property type="entry name" value="N-ACETYL-S-ALKYLCYSTEINE MONOOXYGENASE"/>
    <property type="match status" value="1"/>
</dbReference>
<evidence type="ECO:0000313" key="3">
    <source>
        <dbReference type="EMBL" id="CAH0991280.1"/>
    </source>
</evidence>
<dbReference type="InterPro" id="IPR036661">
    <property type="entry name" value="Luciferase-like_sf"/>
</dbReference>
<dbReference type="CDD" id="cd00347">
    <property type="entry name" value="Flavin_utilizing_monoxygenases"/>
    <property type="match status" value="2"/>
</dbReference>
<dbReference type="EMBL" id="CAKLPX010000001">
    <property type="protein sequence ID" value="CAH0991280.1"/>
    <property type="molecule type" value="Genomic_DNA"/>
</dbReference>
<sequence length="334" mass="37132">MTIKLSVLDQSLAQSPDSAAQALQETLAMAQWCEQLGYHRFWVSEHHAFPSVAGSAPEVLIAALGAATEHIRLGSGGIMLPHYSPYKMAEVFSLLANLYPGRIDLGVGRAPGADMSTAMALAANRRPNFEQFPRQVAELCDYLWRPVSEPIVSPKPTADQPVWMLGSSIDSALLAAERGLPYNLAAFINPQAAPDIVAYYRQRFQANTQPDYRTEQLQAPYAILTISVFCADTEARARLLQLTHDINLFRFFTGQSTGAFLTPEQAEHYEISQQLAAFIASRDDSRAVGTPQQVRQRVATLAKRFDVDEIMAVTNMYYLDDRKRSFELLKQAFV</sequence>
<keyword evidence="3" id="KW-0503">Monooxygenase</keyword>
<comment type="similarity">
    <text evidence="1">To bacterial alkanal monooxygenase alpha and beta chains.</text>
</comment>
<dbReference type="RefSeq" id="WP_237443935.1">
    <property type="nucleotide sequence ID" value="NZ_CAKLPX010000001.1"/>
</dbReference>
<organism evidence="3 4">
    <name type="scientific">Sinobacterium norvegicum</name>
    <dbReference type="NCBI Taxonomy" id="1641715"/>
    <lineage>
        <taxon>Bacteria</taxon>
        <taxon>Pseudomonadati</taxon>
        <taxon>Pseudomonadota</taxon>
        <taxon>Gammaproteobacteria</taxon>
        <taxon>Cellvibrionales</taxon>
        <taxon>Spongiibacteraceae</taxon>
        <taxon>Sinobacterium</taxon>
    </lineage>
</organism>
<accession>A0ABN8EFU2</accession>
<dbReference type="Proteomes" id="UP000838100">
    <property type="component" value="Unassembled WGS sequence"/>
</dbReference>
<dbReference type="Pfam" id="PF00296">
    <property type="entry name" value="Bac_luciferase"/>
    <property type="match status" value="1"/>
</dbReference>
<dbReference type="EC" id="1.14.14.-" evidence="3"/>
<dbReference type="InterPro" id="IPR011251">
    <property type="entry name" value="Luciferase-like_dom"/>
</dbReference>